<dbReference type="SMART" id="SM00421">
    <property type="entry name" value="HTH_LUXR"/>
    <property type="match status" value="1"/>
</dbReference>
<dbReference type="EMBL" id="JAGINU010000001">
    <property type="protein sequence ID" value="MBP2365879.1"/>
    <property type="molecule type" value="Genomic_DNA"/>
</dbReference>
<keyword evidence="6" id="KW-1185">Reference proteome</keyword>
<dbReference type="InterPro" id="IPR039420">
    <property type="entry name" value="WalR-like"/>
</dbReference>
<evidence type="ECO:0000256" key="3">
    <source>
        <dbReference type="ARBA" id="ARBA00023163"/>
    </source>
</evidence>
<evidence type="ECO:0000256" key="1">
    <source>
        <dbReference type="ARBA" id="ARBA00023015"/>
    </source>
</evidence>
<dbReference type="Proteomes" id="UP001519295">
    <property type="component" value="Unassembled WGS sequence"/>
</dbReference>
<dbReference type="PRINTS" id="PR00038">
    <property type="entry name" value="HTHLUXR"/>
</dbReference>
<evidence type="ECO:0000313" key="5">
    <source>
        <dbReference type="EMBL" id="MBP2365879.1"/>
    </source>
</evidence>
<dbReference type="PANTHER" id="PTHR43214">
    <property type="entry name" value="TWO-COMPONENT RESPONSE REGULATOR"/>
    <property type="match status" value="1"/>
</dbReference>
<dbReference type="InterPro" id="IPR036388">
    <property type="entry name" value="WH-like_DNA-bd_sf"/>
</dbReference>
<feature type="domain" description="HTH luxR-type" evidence="4">
    <location>
        <begin position="288"/>
        <end position="353"/>
    </location>
</feature>
<reference evidence="5 6" key="1">
    <citation type="submission" date="2021-03" db="EMBL/GenBank/DDBJ databases">
        <title>Sequencing the genomes of 1000 actinobacteria strains.</title>
        <authorList>
            <person name="Klenk H.-P."/>
        </authorList>
    </citation>
    <scope>NUCLEOTIDE SEQUENCE [LARGE SCALE GENOMIC DNA]</scope>
    <source>
        <strain evidence="5 6">DSM 45256</strain>
    </source>
</reference>
<dbReference type="GO" id="GO:0003677">
    <property type="term" value="F:DNA binding"/>
    <property type="evidence" value="ECO:0007669"/>
    <property type="project" value="UniProtKB-KW"/>
</dbReference>
<organism evidence="5 6">
    <name type="scientific">Pseudonocardia parietis</name>
    <dbReference type="NCBI Taxonomy" id="570936"/>
    <lineage>
        <taxon>Bacteria</taxon>
        <taxon>Bacillati</taxon>
        <taxon>Actinomycetota</taxon>
        <taxon>Actinomycetes</taxon>
        <taxon>Pseudonocardiales</taxon>
        <taxon>Pseudonocardiaceae</taxon>
        <taxon>Pseudonocardia</taxon>
    </lineage>
</organism>
<evidence type="ECO:0000256" key="2">
    <source>
        <dbReference type="ARBA" id="ARBA00023125"/>
    </source>
</evidence>
<keyword evidence="1" id="KW-0805">Transcription regulation</keyword>
<proteinExistence type="predicted"/>
<dbReference type="PROSITE" id="PS50043">
    <property type="entry name" value="HTH_LUXR_2"/>
    <property type="match status" value="1"/>
</dbReference>
<dbReference type="CDD" id="cd06170">
    <property type="entry name" value="LuxR_C_like"/>
    <property type="match status" value="1"/>
</dbReference>
<dbReference type="SUPFAM" id="SSF55781">
    <property type="entry name" value="GAF domain-like"/>
    <property type="match status" value="1"/>
</dbReference>
<dbReference type="InterPro" id="IPR029016">
    <property type="entry name" value="GAF-like_dom_sf"/>
</dbReference>
<dbReference type="InterPro" id="IPR003018">
    <property type="entry name" value="GAF"/>
</dbReference>
<dbReference type="Gene3D" id="3.30.450.40">
    <property type="match status" value="1"/>
</dbReference>
<keyword evidence="3" id="KW-0804">Transcription</keyword>
<name>A0ABS4VPN3_9PSEU</name>
<dbReference type="PANTHER" id="PTHR43214:SF41">
    <property type="entry name" value="NITRATE_NITRITE RESPONSE REGULATOR PROTEIN NARP"/>
    <property type="match status" value="1"/>
</dbReference>
<dbReference type="InterPro" id="IPR000792">
    <property type="entry name" value="Tscrpt_reg_LuxR_C"/>
</dbReference>
<keyword evidence="2 5" id="KW-0238">DNA-binding</keyword>
<accession>A0ABS4VPN3</accession>
<sequence length="361" mass="38712">MAELAGHDVAELIVRATDALCGATTLDEVMERYLEIVATVLPARSFGIYLFPSVRSRALSHATEGVSDVFLARYEDAGRDHDPVLDQALTTGRAVHSAQLMSEEEWQQLDLYKQVLALHRMRMALQAPVTAGARTVGTLNFGDRDPGSLADPATLAVVSALGRVVGSAVSALNERSELAHERDHAHAALDLATDALVISDLATGRRRLNEAARRLLDSVAPADPEVWLEDTMAAAAHPDSTGGDGHWSTVSESGRCLSIRAVPGPRGSGTSVTVLRSHDTRIASAVLPPSVAALLSPREQEVARLVALGLQDDQIAARVFLSRYTVKQHLKAIYRKLHINSRVALTRVVLDAPVPPPSHEG</sequence>
<comment type="caution">
    <text evidence="5">The sequence shown here is derived from an EMBL/GenBank/DDBJ whole genome shotgun (WGS) entry which is preliminary data.</text>
</comment>
<dbReference type="InterPro" id="IPR016032">
    <property type="entry name" value="Sig_transdc_resp-reg_C-effctor"/>
</dbReference>
<dbReference type="Pfam" id="PF00196">
    <property type="entry name" value="GerE"/>
    <property type="match status" value="1"/>
</dbReference>
<dbReference type="Gene3D" id="1.10.10.10">
    <property type="entry name" value="Winged helix-like DNA-binding domain superfamily/Winged helix DNA-binding domain"/>
    <property type="match status" value="1"/>
</dbReference>
<dbReference type="SUPFAM" id="SSF46894">
    <property type="entry name" value="C-terminal effector domain of the bipartite response regulators"/>
    <property type="match status" value="1"/>
</dbReference>
<dbReference type="RefSeq" id="WP_210025722.1">
    <property type="nucleotide sequence ID" value="NZ_JAGINU010000001.1"/>
</dbReference>
<dbReference type="Pfam" id="PF13185">
    <property type="entry name" value="GAF_2"/>
    <property type="match status" value="1"/>
</dbReference>
<evidence type="ECO:0000259" key="4">
    <source>
        <dbReference type="PROSITE" id="PS50043"/>
    </source>
</evidence>
<protein>
    <submittedName>
        <fullName evidence="5">DNA-binding CsgD family transcriptional regulator/PAS domain-containing protein</fullName>
    </submittedName>
</protein>
<evidence type="ECO:0000313" key="6">
    <source>
        <dbReference type="Proteomes" id="UP001519295"/>
    </source>
</evidence>
<gene>
    <name evidence="5" type="ORF">JOF36_001575</name>
</gene>